<dbReference type="NCBIfam" id="NF001684">
    <property type="entry name" value="PRK00443.1-4"/>
    <property type="match status" value="1"/>
</dbReference>
<keyword evidence="3 4" id="KW-0119">Carbohydrate metabolism</keyword>
<feature type="active site" description="Proton acceptor; for enolization step" evidence="4">
    <location>
        <position position="105"/>
    </location>
</feature>
<keyword evidence="2 4" id="KW-0378">Hydrolase</keyword>
<dbReference type="GO" id="GO:0004342">
    <property type="term" value="F:glucosamine-6-phosphate deaminase activity"/>
    <property type="evidence" value="ECO:0007669"/>
    <property type="project" value="UniProtKB-UniRule"/>
</dbReference>
<comment type="subunit">
    <text evidence="4">Homohexamer.</text>
</comment>
<dbReference type="UniPathway" id="UPA00629">
    <property type="reaction ID" value="UER00684"/>
</dbReference>
<feature type="active site" description="For ring-opening step" evidence="4">
    <location>
        <position position="181"/>
    </location>
</feature>
<evidence type="ECO:0000256" key="3">
    <source>
        <dbReference type="ARBA" id="ARBA00023277"/>
    </source>
</evidence>
<name>A0A0S2K2P3_9GAMM</name>
<dbReference type="InterPro" id="IPR004547">
    <property type="entry name" value="Glucosamine6P_isomerase"/>
</dbReference>
<evidence type="ECO:0000259" key="5">
    <source>
        <dbReference type="Pfam" id="PF01182"/>
    </source>
</evidence>
<comment type="similarity">
    <text evidence="4">Belongs to the glucosamine/galactosamine-6-phosphate isomerase family. NagB subfamily.</text>
</comment>
<dbReference type="NCBIfam" id="TIGR00502">
    <property type="entry name" value="nagB"/>
    <property type="match status" value="1"/>
</dbReference>
<dbReference type="GO" id="GO:0005737">
    <property type="term" value="C:cytoplasm"/>
    <property type="evidence" value="ECO:0007669"/>
    <property type="project" value="TreeGrafter"/>
</dbReference>
<evidence type="ECO:0000313" key="6">
    <source>
        <dbReference type="EMBL" id="ALO42334.1"/>
    </source>
</evidence>
<dbReference type="SUPFAM" id="SSF100950">
    <property type="entry name" value="NagB/RpiA/CoA transferase-like"/>
    <property type="match status" value="1"/>
</dbReference>
<dbReference type="GO" id="GO:0042802">
    <property type="term" value="F:identical protein binding"/>
    <property type="evidence" value="ECO:0007669"/>
    <property type="project" value="TreeGrafter"/>
</dbReference>
<keyword evidence="4" id="KW-0021">Allosteric enzyme</keyword>
<protein>
    <recommendedName>
        <fullName evidence="4">Glucosamine-6-phosphate deaminase</fullName>
        <ecNumber evidence="4">3.5.99.6</ecNumber>
    </recommendedName>
    <alternativeName>
        <fullName evidence="4">GlcN6P deaminase</fullName>
        <shortName evidence="4">GNPDA</shortName>
    </alternativeName>
    <alternativeName>
        <fullName evidence="4">Glucosamine-6-phosphate isomerase</fullName>
    </alternativeName>
</protein>
<dbReference type="Gene3D" id="3.40.50.1360">
    <property type="match status" value="1"/>
</dbReference>
<comment type="function">
    <text evidence="4">Catalyzes the reversible isomerization-deamination of glucosamine 6-phosphate (GlcN6P) to form fructose 6-phosphate (Fru6P) and ammonium ion.</text>
</comment>
<gene>
    <name evidence="4" type="primary">nagB</name>
    <name evidence="6" type="ORF">PP2015_1833</name>
</gene>
<comment type="caution">
    <text evidence="4">Lacks conserved residue(s) required for the propagation of feature annotation.</text>
</comment>
<dbReference type="STRING" id="161398.PP2015_1833"/>
<dbReference type="GO" id="GO:0006046">
    <property type="term" value="P:N-acetylglucosamine catabolic process"/>
    <property type="evidence" value="ECO:0007669"/>
    <property type="project" value="UniProtKB-UniRule"/>
</dbReference>
<evidence type="ECO:0000256" key="4">
    <source>
        <dbReference type="HAMAP-Rule" id="MF_01241"/>
    </source>
</evidence>
<dbReference type="CDD" id="cd01399">
    <property type="entry name" value="GlcN6P_deaminase"/>
    <property type="match status" value="1"/>
</dbReference>
<dbReference type="GO" id="GO:0006043">
    <property type="term" value="P:glucosamine catabolic process"/>
    <property type="evidence" value="ECO:0007669"/>
    <property type="project" value="TreeGrafter"/>
</dbReference>
<dbReference type="GO" id="GO:0019262">
    <property type="term" value="P:N-acetylneuraminate catabolic process"/>
    <property type="evidence" value="ECO:0007669"/>
    <property type="project" value="UniProtKB-UniRule"/>
</dbReference>
<dbReference type="PATRIC" id="fig|161398.10.peg.1861"/>
<dbReference type="InterPro" id="IPR006148">
    <property type="entry name" value="Glc/Gal-6P_isomerase"/>
</dbReference>
<dbReference type="EC" id="3.5.99.6" evidence="4"/>
<dbReference type="FunFam" id="3.40.50.1360:FF:000003">
    <property type="entry name" value="Glucosamine-6-phosphate deaminase"/>
    <property type="match status" value="1"/>
</dbReference>
<evidence type="ECO:0000256" key="1">
    <source>
        <dbReference type="ARBA" id="ARBA00000644"/>
    </source>
</evidence>
<reference evidence="7" key="1">
    <citation type="submission" date="2015-11" db="EMBL/GenBank/DDBJ databases">
        <authorList>
            <person name="Kim K.M."/>
        </authorList>
    </citation>
    <scope>NUCLEOTIDE SEQUENCE [LARGE SCALE GENOMIC DNA]</scope>
    <source>
        <strain evidence="7">KCTC 12086</strain>
    </source>
</reference>
<organism evidence="6 7">
    <name type="scientific">Pseudoalteromonas phenolica</name>
    <dbReference type="NCBI Taxonomy" id="161398"/>
    <lineage>
        <taxon>Bacteria</taxon>
        <taxon>Pseudomonadati</taxon>
        <taxon>Pseudomonadota</taxon>
        <taxon>Gammaproteobacteria</taxon>
        <taxon>Alteromonadales</taxon>
        <taxon>Pseudoalteromonadaceae</taxon>
        <taxon>Pseudoalteromonas</taxon>
    </lineage>
</organism>
<dbReference type="HAMAP" id="MF_01241">
    <property type="entry name" value="GlcN6P_deamin"/>
    <property type="match status" value="1"/>
</dbReference>
<feature type="active site" description="Proton acceptor; for ring-opening step" evidence="4">
    <location>
        <position position="176"/>
    </location>
</feature>
<feature type="site" description="Part of the allosteric site" evidence="4">
    <location>
        <position position="194"/>
    </location>
</feature>
<accession>A0A0S2K2P3</accession>
<feature type="active site" description="For ring-opening step" evidence="4">
    <location>
        <position position="174"/>
    </location>
</feature>
<evidence type="ECO:0000313" key="7">
    <source>
        <dbReference type="Proteomes" id="UP000061457"/>
    </source>
</evidence>
<proteinExistence type="inferred from homology"/>
<sequence length="302" mass="33219">MVQPNKIIPIRFDLALILIARKVSPDPIFSFLLQRAKTMQIVILNDANEVAAYGADIFTQQLKKKAESVLGLATGSTPVALYQELIRRNEAGEISFKDATTFNLDEYLGLDGSHPQSYRYFMNEQLFNHVDIDKDKTHVPPSDAKNPITACQEYEGHIVAAGGIDVQLLGIGRNGHIGFNEPSSGLTSRTRVKTLTKATIDDNARFFKEDEYQPHLSITMGIGTILDAKKVVLLATGENKAEAVHAMIEGPLTAACPASALQMHRDAVIVIDKAAASKLKDIEFYQHIEAENQKLQAYLASL</sequence>
<dbReference type="InterPro" id="IPR018321">
    <property type="entry name" value="Glucosamine6P_isomerase_CS"/>
</dbReference>
<comment type="activity regulation">
    <text evidence="4">Allosterically activated by N-acetylglucosamine 6-phosphate (GlcNAc6P).</text>
</comment>
<dbReference type="GO" id="GO:0005975">
    <property type="term" value="P:carbohydrate metabolic process"/>
    <property type="evidence" value="ECO:0007669"/>
    <property type="project" value="InterPro"/>
</dbReference>
<comment type="catalytic activity">
    <reaction evidence="1 4">
        <text>alpha-D-glucosamine 6-phosphate + H2O = beta-D-fructose 6-phosphate + NH4(+)</text>
        <dbReference type="Rhea" id="RHEA:12172"/>
        <dbReference type="ChEBI" id="CHEBI:15377"/>
        <dbReference type="ChEBI" id="CHEBI:28938"/>
        <dbReference type="ChEBI" id="CHEBI:57634"/>
        <dbReference type="ChEBI" id="CHEBI:75989"/>
        <dbReference type="EC" id="3.5.99.6"/>
    </reaction>
</comment>
<dbReference type="KEGG" id="pphe:PP2015_1833"/>
<dbReference type="InterPro" id="IPR037171">
    <property type="entry name" value="NagB/RpiA_transferase-like"/>
</dbReference>
<dbReference type="PANTHER" id="PTHR11280">
    <property type="entry name" value="GLUCOSAMINE-6-PHOSPHATE ISOMERASE"/>
    <property type="match status" value="1"/>
</dbReference>
<dbReference type="PROSITE" id="PS01161">
    <property type="entry name" value="GLC_GALNAC_ISOMERASE"/>
    <property type="match status" value="1"/>
</dbReference>
<keyword evidence="7" id="KW-1185">Reference proteome</keyword>
<evidence type="ECO:0000256" key="2">
    <source>
        <dbReference type="ARBA" id="ARBA00022801"/>
    </source>
</evidence>
<feature type="site" description="Part of the allosteric site" evidence="4">
    <location>
        <position position="193"/>
    </location>
</feature>
<feature type="domain" description="Glucosamine/galactosamine-6-phosphate isomerase" evidence="5">
    <location>
        <begin position="47"/>
        <end position="267"/>
    </location>
</feature>
<dbReference type="Pfam" id="PF01182">
    <property type="entry name" value="Glucosamine_iso"/>
    <property type="match status" value="1"/>
</dbReference>
<feature type="site" description="Part of the allosteric site" evidence="4">
    <location>
        <position position="191"/>
    </location>
</feature>
<dbReference type="Proteomes" id="UP000061457">
    <property type="component" value="Chromosome I"/>
</dbReference>
<dbReference type="AlphaFoldDB" id="A0A0S2K2P3"/>
<dbReference type="PANTHER" id="PTHR11280:SF5">
    <property type="entry name" value="GLUCOSAMINE-6-PHOSPHATE ISOMERASE"/>
    <property type="match status" value="1"/>
</dbReference>
<feature type="site" description="Part of the allosteric site" evidence="4">
    <location>
        <position position="184"/>
    </location>
</feature>
<dbReference type="EMBL" id="CP013187">
    <property type="protein sequence ID" value="ALO42334.1"/>
    <property type="molecule type" value="Genomic_DNA"/>
</dbReference>
<comment type="pathway">
    <text evidence="4">Amino-sugar metabolism; N-acetylneuraminate degradation; D-fructose 6-phosphate from N-acetylneuraminate: step 5/5.</text>
</comment>